<dbReference type="PROSITE" id="PS50948">
    <property type="entry name" value="PAN"/>
    <property type="match status" value="1"/>
</dbReference>
<feature type="region of interest" description="Disordered" evidence="1">
    <location>
        <begin position="918"/>
        <end position="942"/>
    </location>
</feature>
<keyword evidence="2" id="KW-0812">Transmembrane</keyword>
<dbReference type="SMART" id="SM00473">
    <property type="entry name" value="PAN_AP"/>
    <property type="match status" value="3"/>
</dbReference>
<dbReference type="InterPro" id="IPR058831">
    <property type="entry name" value="LolA-like_dom_2nd"/>
</dbReference>
<evidence type="ECO:0000313" key="5">
    <source>
        <dbReference type="Proteomes" id="UP000694888"/>
    </source>
</evidence>
<dbReference type="PANTHER" id="PTHR36902">
    <property type="entry name" value="ENRICHED IN SURFACE-LABELED PROTEOME PROTEIN 9"/>
    <property type="match status" value="1"/>
</dbReference>
<protein>
    <submittedName>
        <fullName evidence="6">Uncharacterized protein LOC101847097</fullName>
    </submittedName>
</protein>
<dbReference type="Pfam" id="PF00024">
    <property type="entry name" value="PAN_1"/>
    <property type="match status" value="1"/>
</dbReference>
<keyword evidence="2" id="KW-1133">Transmembrane helix</keyword>
<dbReference type="Gene3D" id="3.50.4.10">
    <property type="entry name" value="Hepatocyte Growth Factor"/>
    <property type="match status" value="2"/>
</dbReference>
<dbReference type="PANTHER" id="PTHR36902:SF1">
    <property type="entry name" value="ENRICHED IN SURFACE-LABELED PROTEOME PROTEIN 9"/>
    <property type="match status" value="1"/>
</dbReference>
<feature type="domain" description="Apple" evidence="4">
    <location>
        <begin position="747"/>
        <end position="829"/>
    </location>
</feature>
<evidence type="ECO:0000313" key="6">
    <source>
        <dbReference type="RefSeq" id="XP_005095289.2"/>
    </source>
</evidence>
<keyword evidence="5" id="KW-1185">Reference proteome</keyword>
<evidence type="ECO:0000256" key="2">
    <source>
        <dbReference type="SAM" id="Phobius"/>
    </source>
</evidence>
<name>A0ABM0JJR6_APLCA</name>
<accession>A0ABM0JJR6</accession>
<organism evidence="5 6">
    <name type="scientific">Aplysia californica</name>
    <name type="common">California sea hare</name>
    <dbReference type="NCBI Taxonomy" id="6500"/>
    <lineage>
        <taxon>Eukaryota</taxon>
        <taxon>Metazoa</taxon>
        <taxon>Spiralia</taxon>
        <taxon>Lophotrochozoa</taxon>
        <taxon>Mollusca</taxon>
        <taxon>Gastropoda</taxon>
        <taxon>Heterobranchia</taxon>
        <taxon>Euthyneura</taxon>
        <taxon>Tectipleura</taxon>
        <taxon>Aplysiida</taxon>
        <taxon>Aplysioidea</taxon>
        <taxon>Aplysiidae</taxon>
        <taxon>Aplysia</taxon>
    </lineage>
</organism>
<dbReference type="Pfam" id="PF25898">
    <property type="entry name" value="LolA_2nd_metazoa"/>
    <property type="match status" value="2"/>
</dbReference>
<feature type="chain" id="PRO_5045706143" evidence="3">
    <location>
        <begin position="20"/>
        <end position="997"/>
    </location>
</feature>
<feature type="transmembrane region" description="Helical" evidence="2">
    <location>
        <begin position="950"/>
        <end position="973"/>
    </location>
</feature>
<gene>
    <name evidence="6" type="primary">LOC101847097</name>
</gene>
<proteinExistence type="predicted"/>
<sequence>MVSGMQLFLCLVCLAMVHGTPYCTVGPGSGKSMPTMKEMSFRTEIAGKNIAKRYSVYIRETVDIDAKRQAAHWRSPQQDVTLITDGVKRQTIVVSNSACNVLNGDNYNGLQLNTNDGNNFFTTNDILQLGGNTTYVGNSTVRGIPVDFWTKCVTNAASNSTFTLTIYLSSPGWTMPGGLPAPIPIRYKMVGKKITNGTQEDINTIYDYFNFELLDKNRYEEEFQIPAGVFCPGLTSTQKPPTFTSSVVSYMSELSYDGHHGDSLLKVIYDTDDKLSREDNLNLYRDFYHRPSVYSSIRDYNEGVAYTISPDGSCTSFMFNQLAKLEGNDSLPYLDNGESTNQNGYIQMESVRAFFHADGDNFNYDSAVEVRGLKCDRFTKNYKALDNRDAQIQLYFTKNQTAQSFRPSSTQDVLIRKVTVDYYRKRIEDIYKFTNAPTVNQNPFDIRSCYNDTEKRNFRMEMKGTGYFTRENKYMLGSLLAQKLTGLVGISRARLHWDSIVEEKGVATIMGTLLDRGPDRDNYGKATGKTVDMTKLPISDQAKKTVRPSPGRPPIHSPQECARTCNQAGSGWYDPVRQCDSFDYCPGQCTFYWDHHDLDVQQNYYLKNTTGCDHYHKLVNVRPEPTLDEAWKAISDAVFNAEVSITIKSENRFSRPSVWSAYSIVDLKRVNYAGFPDSPLHTFDPLTVSDTQSGVAKIAMNEEECASACSNDLDMHCESFTYCIKLKKCLIRSAKPTTNVGTTVSDCQTYGRTYLSEFTKFPGKSVLSKKAVETFTQVTDPNDCARKCKQTKDFLCESFDLCTGGGTCALGKTHYYTAESTDVQDNATCTHYSLDYYFDYDYNFGKKVNNPSKVHVVKGIRPDSCAAQCSSGDIPCNTFYYCPSSQACLIPDPTASTSGSQLGHCDVFTLKKGIFTKSSQNSKQPATGGNPQGPKTSASTGNNGYSGGSMAGIAFGMIALGMALAVLGLFVAARFRTRPSAGPGISNITFSKDELKD</sequence>
<dbReference type="Proteomes" id="UP000694888">
    <property type="component" value="Unplaced"/>
</dbReference>
<dbReference type="GeneID" id="101847097"/>
<evidence type="ECO:0000256" key="1">
    <source>
        <dbReference type="SAM" id="MobiDB-lite"/>
    </source>
</evidence>
<feature type="signal peptide" evidence="3">
    <location>
        <begin position="1"/>
        <end position="19"/>
    </location>
</feature>
<keyword evidence="3" id="KW-0732">Signal</keyword>
<reference evidence="6" key="1">
    <citation type="submission" date="2025-08" db="UniProtKB">
        <authorList>
            <consortium name="RefSeq"/>
        </authorList>
    </citation>
    <scope>IDENTIFICATION</scope>
</reference>
<dbReference type="SUPFAM" id="SSF57414">
    <property type="entry name" value="Hairpin loop containing domain-like"/>
    <property type="match status" value="1"/>
</dbReference>
<evidence type="ECO:0000259" key="4">
    <source>
        <dbReference type="PROSITE" id="PS50948"/>
    </source>
</evidence>
<evidence type="ECO:0000256" key="3">
    <source>
        <dbReference type="SAM" id="SignalP"/>
    </source>
</evidence>
<dbReference type="InterPro" id="IPR003609">
    <property type="entry name" value="Pan_app"/>
</dbReference>
<keyword evidence="2" id="KW-0472">Membrane</keyword>
<dbReference type="RefSeq" id="XP_005095289.2">
    <property type="nucleotide sequence ID" value="XM_005095232.3"/>
</dbReference>